<feature type="chain" id="PRO_5004243222" evidence="1">
    <location>
        <begin position="17"/>
        <end position="26"/>
    </location>
</feature>
<organism evidence="2">
    <name type="scientific">Tetraodon nigroviridis</name>
    <name type="common">Spotted green pufferfish</name>
    <name type="synonym">Chelonodon nigroviridis</name>
    <dbReference type="NCBI Taxonomy" id="99883"/>
    <lineage>
        <taxon>Eukaryota</taxon>
        <taxon>Metazoa</taxon>
        <taxon>Chordata</taxon>
        <taxon>Craniata</taxon>
        <taxon>Vertebrata</taxon>
        <taxon>Euteleostomi</taxon>
        <taxon>Actinopterygii</taxon>
        <taxon>Neopterygii</taxon>
        <taxon>Teleostei</taxon>
        <taxon>Neoteleostei</taxon>
        <taxon>Acanthomorphata</taxon>
        <taxon>Eupercaria</taxon>
        <taxon>Tetraodontiformes</taxon>
        <taxon>Tetradontoidea</taxon>
        <taxon>Tetraodontidae</taxon>
        <taxon>Tetraodon</taxon>
    </lineage>
</organism>
<dbReference type="AlphaFoldDB" id="Q4SI24"/>
<reference evidence="2" key="1">
    <citation type="journal article" date="2004" name="Nature">
        <title>Genome duplication in the teleost fish Tetraodon nigroviridis reveals the early vertebrate proto-karyotype.</title>
        <authorList>
            <person name="Jaillon O."/>
            <person name="Aury J.-M."/>
            <person name="Brunet F."/>
            <person name="Petit J.-L."/>
            <person name="Stange-Thomann N."/>
            <person name="Mauceli E."/>
            <person name="Bouneau L."/>
            <person name="Fischer C."/>
            <person name="Ozouf-Costaz C."/>
            <person name="Bernot A."/>
            <person name="Nicaud S."/>
            <person name="Jaffe D."/>
            <person name="Fisher S."/>
            <person name="Lutfalla G."/>
            <person name="Dossat C."/>
            <person name="Segurens B."/>
            <person name="Dasilva C."/>
            <person name="Salanoubat M."/>
            <person name="Levy M."/>
            <person name="Boudet N."/>
            <person name="Castellano S."/>
            <person name="Anthouard V."/>
            <person name="Jubin C."/>
            <person name="Castelli V."/>
            <person name="Katinka M."/>
            <person name="Vacherie B."/>
            <person name="Biemont C."/>
            <person name="Skalli Z."/>
            <person name="Cattolico L."/>
            <person name="Poulain J."/>
            <person name="De Berardinis V."/>
            <person name="Cruaud C."/>
            <person name="Duprat S."/>
            <person name="Brottier P."/>
            <person name="Coutanceau J.-P."/>
            <person name="Gouzy J."/>
            <person name="Parra G."/>
            <person name="Lardier G."/>
            <person name="Chapple C."/>
            <person name="McKernan K.J."/>
            <person name="McEwan P."/>
            <person name="Bosak S."/>
            <person name="Kellis M."/>
            <person name="Volff J.-N."/>
            <person name="Guigo R."/>
            <person name="Zody M.C."/>
            <person name="Mesirov J."/>
            <person name="Lindblad-Toh K."/>
            <person name="Birren B."/>
            <person name="Nusbaum C."/>
            <person name="Kahn D."/>
            <person name="Robinson-Rechavi M."/>
            <person name="Laudet V."/>
            <person name="Schachter V."/>
            <person name="Quetier F."/>
            <person name="Saurin W."/>
            <person name="Scarpelli C."/>
            <person name="Wincker P."/>
            <person name="Lander E.S."/>
            <person name="Weissenbach J."/>
            <person name="Roest Crollius H."/>
        </authorList>
    </citation>
    <scope>NUCLEOTIDE SEQUENCE [LARGE SCALE GENOMIC DNA]</scope>
</reference>
<dbReference type="EMBL" id="CAAE01014581">
    <property type="protein sequence ID" value="CAF99708.1"/>
    <property type="molecule type" value="Genomic_DNA"/>
</dbReference>
<accession>Q4SI24</accession>
<proteinExistence type="predicted"/>
<protein>
    <submittedName>
        <fullName evidence="2">Chromosome 5 SCAF14581, whole genome shotgun sequence</fullName>
    </submittedName>
</protein>
<dbReference type="KEGG" id="tng:GSTEN00017880G001"/>
<name>Q4SI24_TETNG</name>
<reference evidence="2" key="2">
    <citation type="submission" date="2004-02" db="EMBL/GenBank/DDBJ databases">
        <authorList>
            <consortium name="Genoscope"/>
            <consortium name="Whitehead Institute Centre for Genome Research"/>
        </authorList>
    </citation>
    <scope>NUCLEOTIDE SEQUENCE</scope>
</reference>
<sequence>MKSWCAVLLGLHLVRGACMSLIEGSP</sequence>
<gene>
    <name evidence="2" type="ORF">GSTENG00017880001</name>
</gene>
<evidence type="ECO:0000256" key="1">
    <source>
        <dbReference type="SAM" id="SignalP"/>
    </source>
</evidence>
<evidence type="ECO:0000313" key="2">
    <source>
        <dbReference type="EMBL" id="CAF99708.1"/>
    </source>
</evidence>
<feature type="signal peptide" evidence="1">
    <location>
        <begin position="1"/>
        <end position="16"/>
    </location>
</feature>
<keyword evidence="1" id="KW-0732">Signal</keyword>